<dbReference type="Pfam" id="PF02882">
    <property type="entry name" value="THF_DHG_CYH_C"/>
    <property type="match status" value="1"/>
</dbReference>
<protein>
    <recommendedName>
        <fullName evidence="12">Bifunctional protein FolD</fullName>
    </recommendedName>
    <domain>
        <recommendedName>
            <fullName evidence="12">Methylenetetrahydrofolate dehydrogenase</fullName>
            <ecNumber evidence="12">1.5.1.5</ecNumber>
        </recommendedName>
    </domain>
    <domain>
        <recommendedName>
            <fullName evidence="12">Methenyltetrahydrofolate cyclohydrolase</fullName>
            <ecNumber evidence="12">3.5.4.9</ecNumber>
        </recommendedName>
    </domain>
</protein>
<dbReference type="EC" id="1.5.1.5" evidence="12"/>
<dbReference type="GO" id="GO:0006164">
    <property type="term" value="P:purine nucleotide biosynthetic process"/>
    <property type="evidence" value="ECO:0007669"/>
    <property type="project" value="UniProtKB-KW"/>
</dbReference>
<dbReference type="GO" id="GO:0035999">
    <property type="term" value="P:tetrahydrofolate interconversion"/>
    <property type="evidence" value="ECO:0007669"/>
    <property type="project" value="UniProtKB-UniRule"/>
</dbReference>
<sequence>MTATIIDGKTIAAQLRGKIATDVAHLNAAHGIVPGIAVVLVGADPASEVYVRTKAKAVAEAGMRAIDKKLPVTTSEAELLALIAALNADPAVHGILVQLPLPPQIDSHRIISAIDPGKDVDGFHPLNVGRLASGLPTLAPCTPLGCVMLAKSVRPSLAGLEAVVIGRSNIVGKPVAQLLLMENATVTVAHSKTHDLPAVCRRADILVAAIGRPEMVRGDWIKPGAIVIDVGINRVPGKEGKSKIVGDVAFAEAAQVAGAVTPVPGGVGPMTIACLLLNTLRAARALNGLPALNL</sequence>
<evidence type="ECO:0000256" key="3">
    <source>
        <dbReference type="ARBA" id="ARBA00022563"/>
    </source>
</evidence>
<dbReference type="SUPFAM" id="SSF53223">
    <property type="entry name" value="Aminoacid dehydrogenase-like, N-terminal domain"/>
    <property type="match status" value="1"/>
</dbReference>
<dbReference type="InterPro" id="IPR000672">
    <property type="entry name" value="THF_DH/CycHdrlase"/>
</dbReference>
<feature type="binding site" evidence="12">
    <location>
        <position position="232"/>
    </location>
    <ligand>
        <name>NADP(+)</name>
        <dbReference type="ChEBI" id="CHEBI:58349"/>
    </ligand>
</feature>
<dbReference type="SUPFAM" id="SSF51735">
    <property type="entry name" value="NAD(P)-binding Rossmann-fold domains"/>
    <property type="match status" value="1"/>
</dbReference>
<dbReference type="CDD" id="cd01080">
    <property type="entry name" value="NAD_bind_m-THF_DH_Cyclohyd"/>
    <property type="match status" value="1"/>
</dbReference>
<dbReference type="EMBL" id="CP031417">
    <property type="protein sequence ID" value="AXK82519.1"/>
    <property type="molecule type" value="Genomic_DNA"/>
</dbReference>
<dbReference type="InterPro" id="IPR020630">
    <property type="entry name" value="THF_DH/CycHdrlase_cat_dom"/>
</dbReference>
<dbReference type="EC" id="3.5.4.9" evidence="12"/>
<gene>
    <name evidence="12" type="primary">folD</name>
    <name evidence="15" type="ORF">DW352_19540</name>
</gene>
<keyword evidence="16" id="KW-1185">Reference proteome</keyword>
<dbReference type="GO" id="GO:0000105">
    <property type="term" value="P:L-histidine biosynthetic process"/>
    <property type="evidence" value="ECO:0007669"/>
    <property type="project" value="UniProtKB-KW"/>
</dbReference>
<dbReference type="GO" id="GO:0005829">
    <property type="term" value="C:cytosol"/>
    <property type="evidence" value="ECO:0007669"/>
    <property type="project" value="TreeGrafter"/>
</dbReference>
<dbReference type="Gene3D" id="3.40.50.720">
    <property type="entry name" value="NAD(P)-binding Rossmann-like Domain"/>
    <property type="match status" value="1"/>
</dbReference>
<proteinExistence type="inferred from homology"/>
<dbReference type="KEGG" id="ptaw:DW352_19540"/>
<dbReference type="FunFam" id="3.40.50.720:FF:000006">
    <property type="entry name" value="Bifunctional protein FolD"/>
    <property type="match status" value="1"/>
</dbReference>
<comment type="pathway">
    <text evidence="1 12">One-carbon metabolism; tetrahydrofolate interconversion.</text>
</comment>
<dbReference type="NCBIfam" id="NF010785">
    <property type="entry name" value="PRK14188.1"/>
    <property type="match status" value="1"/>
</dbReference>
<evidence type="ECO:0000256" key="12">
    <source>
        <dbReference type="HAMAP-Rule" id="MF_01576"/>
    </source>
</evidence>
<evidence type="ECO:0000256" key="1">
    <source>
        <dbReference type="ARBA" id="ARBA00004777"/>
    </source>
</evidence>
<keyword evidence="4 12" id="KW-0028">Amino-acid biosynthesis</keyword>
<dbReference type="PRINTS" id="PR00085">
    <property type="entry name" value="THFDHDRGNASE"/>
</dbReference>
<dbReference type="OrthoDB" id="9803580at2"/>
<evidence type="ECO:0000256" key="4">
    <source>
        <dbReference type="ARBA" id="ARBA00022605"/>
    </source>
</evidence>
<keyword evidence="6 12" id="KW-0378">Hydrolase</keyword>
<evidence type="ECO:0000256" key="9">
    <source>
        <dbReference type="ARBA" id="ARBA00023102"/>
    </source>
</evidence>
<evidence type="ECO:0000256" key="6">
    <source>
        <dbReference type="ARBA" id="ARBA00022801"/>
    </source>
</evidence>
<dbReference type="NCBIfam" id="NF010783">
    <property type="entry name" value="PRK14186.1"/>
    <property type="match status" value="1"/>
</dbReference>
<accession>A0A346A022</accession>
<evidence type="ECO:0000256" key="10">
    <source>
        <dbReference type="ARBA" id="ARBA00023167"/>
    </source>
</evidence>
<comment type="similarity">
    <text evidence="12">Belongs to the tetrahydrofolate dehydrogenase/cyclohydrolase family.</text>
</comment>
<dbReference type="PANTHER" id="PTHR48099:SF5">
    <property type="entry name" value="C-1-TETRAHYDROFOLATE SYNTHASE, CYTOPLASMIC"/>
    <property type="match status" value="1"/>
</dbReference>
<evidence type="ECO:0000313" key="16">
    <source>
        <dbReference type="Proteomes" id="UP000254889"/>
    </source>
</evidence>
<keyword evidence="10 12" id="KW-0486">Methionine biosynthesis</keyword>
<reference evidence="15 16" key="1">
    <citation type="submission" date="2018-07" db="EMBL/GenBank/DDBJ databases">
        <authorList>
            <person name="Quirk P.G."/>
            <person name="Krulwich T.A."/>
        </authorList>
    </citation>
    <scope>NUCLEOTIDE SEQUENCE [LARGE SCALE GENOMIC DNA]</scope>
    <source>
        <strain evidence="15 16">CC-BB4</strain>
    </source>
</reference>
<comment type="function">
    <text evidence="12">Catalyzes the oxidation of 5,10-methylenetetrahydrofolate to 5,10-methenyltetrahydrofolate and then the hydrolysis of 5,10-methenyltetrahydrofolate to 10-formyltetrahydrofolate.</text>
</comment>
<dbReference type="GO" id="GO:0004477">
    <property type="term" value="F:methenyltetrahydrofolate cyclohydrolase activity"/>
    <property type="evidence" value="ECO:0007669"/>
    <property type="project" value="UniProtKB-UniRule"/>
</dbReference>
<evidence type="ECO:0000259" key="14">
    <source>
        <dbReference type="Pfam" id="PF02882"/>
    </source>
</evidence>
<feature type="binding site" evidence="12">
    <location>
        <begin position="166"/>
        <end position="168"/>
    </location>
    <ligand>
        <name>NADP(+)</name>
        <dbReference type="ChEBI" id="CHEBI:58349"/>
    </ligand>
</feature>
<evidence type="ECO:0000256" key="2">
    <source>
        <dbReference type="ARBA" id="ARBA00011738"/>
    </source>
</evidence>
<organism evidence="15 16">
    <name type="scientific">Pseudolabrys taiwanensis</name>
    <dbReference type="NCBI Taxonomy" id="331696"/>
    <lineage>
        <taxon>Bacteria</taxon>
        <taxon>Pseudomonadati</taxon>
        <taxon>Pseudomonadota</taxon>
        <taxon>Alphaproteobacteria</taxon>
        <taxon>Hyphomicrobiales</taxon>
        <taxon>Xanthobacteraceae</taxon>
        <taxon>Pseudolabrys</taxon>
    </lineage>
</organism>
<keyword evidence="8 12" id="KW-0560">Oxidoreductase</keyword>
<dbReference type="Gene3D" id="3.40.50.10860">
    <property type="entry name" value="Leucine Dehydrogenase, chain A, domain 1"/>
    <property type="match status" value="1"/>
</dbReference>
<comment type="caution">
    <text evidence="12">Lacks conserved residue(s) required for the propagation of feature annotation.</text>
</comment>
<dbReference type="RefSeq" id="WP_115692898.1">
    <property type="nucleotide sequence ID" value="NZ_CP031417.1"/>
</dbReference>
<dbReference type="InterPro" id="IPR036291">
    <property type="entry name" value="NAD(P)-bd_dom_sf"/>
</dbReference>
<dbReference type="FunFam" id="3.40.50.10860:FF:000005">
    <property type="entry name" value="C-1-tetrahydrofolate synthase, cytoplasmic, putative"/>
    <property type="match status" value="1"/>
</dbReference>
<keyword evidence="9 12" id="KW-0368">Histidine biosynthesis</keyword>
<keyword evidence="5 12" id="KW-0658">Purine biosynthesis</keyword>
<dbReference type="PROSITE" id="PS00767">
    <property type="entry name" value="THF_DHG_CYH_2"/>
    <property type="match status" value="1"/>
</dbReference>
<dbReference type="AlphaFoldDB" id="A0A346A022"/>
<dbReference type="InterPro" id="IPR020867">
    <property type="entry name" value="THF_DH/CycHdrlase_CS"/>
</dbReference>
<dbReference type="PANTHER" id="PTHR48099">
    <property type="entry name" value="C-1-TETRAHYDROFOLATE SYNTHASE, CYTOPLASMIC-RELATED"/>
    <property type="match status" value="1"/>
</dbReference>
<dbReference type="GO" id="GO:0009086">
    <property type="term" value="P:methionine biosynthetic process"/>
    <property type="evidence" value="ECO:0007669"/>
    <property type="project" value="UniProtKB-KW"/>
</dbReference>
<dbReference type="InterPro" id="IPR020631">
    <property type="entry name" value="THF_DH/CycHdrlase_NAD-bd_dom"/>
</dbReference>
<dbReference type="PROSITE" id="PS00766">
    <property type="entry name" value="THF_DHG_CYH_1"/>
    <property type="match status" value="1"/>
</dbReference>
<comment type="subunit">
    <text evidence="2 12">Homodimer.</text>
</comment>
<feature type="domain" description="Tetrahydrofolate dehydrogenase/cyclohydrolase catalytic" evidence="13">
    <location>
        <begin position="6"/>
        <end position="121"/>
    </location>
</feature>
<dbReference type="UniPathway" id="UPA00193"/>
<feature type="domain" description="Tetrahydrofolate dehydrogenase/cyclohydrolase NAD(P)-binding" evidence="14">
    <location>
        <begin position="140"/>
        <end position="284"/>
    </location>
</feature>
<comment type="catalytic activity">
    <reaction evidence="12">
        <text>(6R)-5,10-methylene-5,6,7,8-tetrahydrofolate + NADP(+) = (6R)-5,10-methenyltetrahydrofolate + NADPH</text>
        <dbReference type="Rhea" id="RHEA:22812"/>
        <dbReference type="ChEBI" id="CHEBI:15636"/>
        <dbReference type="ChEBI" id="CHEBI:57455"/>
        <dbReference type="ChEBI" id="CHEBI:57783"/>
        <dbReference type="ChEBI" id="CHEBI:58349"/>
        <dbReference type="EC" id="1.5.1.5"/>
    </reaction>
</comment>
<dbReference type="NCBIfam" id="NF008058">
    <property type="entry name" value="PRK10792.1"/>
    <property type="match status" value="1"/>
</dbReference>
<evidence type="ECO:0000259" key="13">
    <source>
        <dbReference type="Pfam" id="PF00763"/>
    </source>
</evidence>
<keyword evidence="3 12" id="KW-0554">One-carbon metabolism</keyword>
<comment type="catalytic activity">
    <reaction evidence="12">
        <text>(6R)-5,10-methenyltetrahydrofolate + H2O = (6R)-10-formyltetrahydrofolate + H(+)</text>
        <dbReference type="Rhea" id="RHEA:23700"/>
        <dbReference type="ChEBI" id="CHEBI:15377"/>
        <dbReference type="ChEBI" id="CHEBI:15378"/>
        <dbReference type="ChEBI" id="CHEBI:57455"/>
        <dbReference type="ChEBI" id="CHEBI:195366"/>
        <dbReference type="EC" id="3.5.4.9"/>
    </reaction>
</comment>
<evidence type="ECO:0000256" key="7">
    <source>
        <dbReference type="ARBA" id="ARBA00022857"/>
    </source>
</evidence>
<dbReference type="GO" id="GO:0004488">
    <property type="term" value="F:methylenetetrahydrofolate dehydrogenase (NADP+) activity"/>
    <property type="evidence" value="ECO:0007669"/>
    <property type="project" value="UniProtKB-UniRule"/>
</dbReference>
<evidence type="ECO:0000256" key="5">
    <source>
        <dbReference type="ARBA" id="ARBA00022755"/>
    </source>
</evidence>
<keyword evidence="7 12" id="KW-0521">NADP</keyword>
<evidence type="ECO:0000256" key="8">
    <source>
        <dbReference type="ARBA" id="ARBA00023002"/>
    </source>
</evidence>
<evidence type="ECO:0000313" key="15">
    <source>
        <dbReference type="EMBL" id="AXK82519.1"/>
    </source>
</evidence>
<dbReference type="Proteomes" id="UP000254889">
    <property type="component" value="Chromosome"/>
</dbReference>
<keyword evidence="11 12" id="KW-0511">Multifunctional enzyme</keyword>
<dbReference type="Pfam" id="PF00763">
    <property type="entry name" value="THF_DHG_CYH"/>
    <property type="match status" value="1"/>
</dbReference>
<dbReference type="InterPro" id="IPR046346">
    <property type="entry name" value="Aminoacid_DH-like_N_sf"/>
</dbReference>
<evidence type="ECO:0000256" key="11">
    <source>
        <dbReference type="ARBA" id="ARBA00023268"/>
    </source>
</evidence>
<dbReference type="HAMAP" id="MF_01576">
    <property type="entry name" value="THF_DHG_CYH"/>
    <property type="match status" value="1"/>
</dbReference>
<name>A0A346A022_9HYPH</name>